<evidence type="ECO:0000313" key="2">
    <source>
        <dbReference type="EMBL" id="PJI82952.1"/>
    </source>
</evidence>
<dbReference type="AlphaFoldDB" id="A0A2M8VYL9"/>
<keyword evidence="2" id="KW-0012">Acyltransferase</keyword>
<organism evidence="2 3">
    <name type="scientific">Polynucleobacter brandtiae</name>
    <dbReference type="NCBI Taxonomy" id="1938816"/>
    <lineage>
        <taxon>Bacteria</taxon>
        <taxon>Pseudomonadati</taxon>
        <taxon>Pseudomonadota</taxon>
        <taxon>Betaproteobacteria</taxon>
        <taxon>Burkholderiales</taxon>
        <taxon>Burkholderiaceae</taxon>
        <taxon>Polynucleobacter</taxon>
    </lineage>
</organism>
<dbReference type="Pfam" id="PF13673">
    <property type="entry name" value="Acetyltransf_10"/>
    <property type="match status" value="1"/>
</dbReference>
<dbReference type="CDD" id="cd04301">
    <property type="entry name" value="NAT_SF"/>
    <property type="match status" value="1"/>
</dbReference>
<keyword evidence="2" id="KW-0808">Transferase</keyword>
<dbReference type="PANTHER" id="PTHR13355:SF11">
    <property type="entry name" value="GLUCOSAMINE 6-PHOSPHATE N-ACETYLTRANSFERASE"/>
    <property type="match status" value="1"/>
</dbReference>
<gene>
    <name evidence="2" type="ORF">B0G85_0342</name>
</gene>
<proteinExistence type="predicted"/>
<dbReference type="Proteomes" id="UP000229366">
    <property type="component" value="Unassembled WGS sequence"/>
</dbReference>
<dbReference type="InterPro" id="IPR000182">
    <property type="entry name" value="GNAT_dom"/>
</dbReference>
<evidence type="ECO:0000313" key="3">
    <source>
        <dbReference type="Proteomes" id="UP000229366"/>
    </source>
</evidence>
<dbReference type="InterPro" id="IPR016181">
    <property type="entry name" value="Acyl_CoA_acyltransferase"/>
</dbReference>
<accession>A0A2M8VYL9</accession>
<dbReference type="PROSITE" id="PS51186">
    <property type="entry name" value="GNAT"/>
    <property type="match status" value="1"/>
</dbReference>
<dbReference type="PANTHER" id="PTHR13355">
    <property type="entry name" value="GLUCOSAMINE 6-PHOSPHATE N-ACETYLTRANSFERASE"/>
    <property type="match status" value="1"/>
</dbReference>
<sequence>MVTNTLKNLMKALPTSLKSWQEAQNEAYSIRKAVFIEEQGIPAAMEIDEFDPCAQHALIHIDEQCVATARLVVLPGGIGRIGRMAVLASYRKQGVGTQLINLLINAGKAQGLKSFELHAQLSAIPFYVQFGFISRGDVYDEAGIPHRDMILTI</sequence>
<keyword evidence="3" id="KW-1185">Reference proteome</keyword>
<dbReference type="GO" id="GO:0004343">
    <property type="term" value="F:glucosamine 6-phosphate N-acetyltransferase activity"/>
    <property type="evidence" value="ECO:0007669"/>
    <property type="project" value="TreeGrafter"/>
</dbReference>
<feature type="domain" description="N-acetyltransferase" evidence="1">
    <location>
        <begin position="15"/>
        <end position="153"/>
    </location>
</feature>
<dbReference type="Gene3D" id="3.40.630.30">
    <property type="match status" value="1"/>
</dbReference>
<evidence type="ECO:0000259" key="1">
    <source>
        <dbReference type="PROSITE" id="PS51186"/>
    </source>
</evidence>
<comment type="caution">
    <text evidence="2">The sequence shown here is derived from an EMBL/GenBank/DDBJ whole genome shotgun (WGS) entry which is preliminary data.</text>
</comment>
<dbReference type="SUPFAM" id="SSF55729">
    <property type="entry name" value="Acyl-CoA N-acyltransferases (Nat)"/>
    <property type="match status" value="1"/>
</dbReference>
<dbReference type="InterPro" id="IPR039143">
    <property type="entry name" value="GNPNAT1-like"/>
</dbReference>
<reference evidence="2 3" key="1">
    <citation type="submission" date="2017-11" db="EMBL/GenBank/DDBJ databases">
        <title>Genomic Encyclopedia of Type Strains, Phase III (KMG-III): the genomes of soil and plant-associated and newly described type strains.</title>
        <authorList>
            <person name="Whitman W."/>
        </authorList>
    </citation>
    <scope>NUCLEOTIDE SEQUENCE [LARGE SCALE GENOMIC DNA]</scope>
    <source>
        <strain evidence="2 3">UB-Domo-W1</strain>
    </source>
</reference>
<dbReference type="EMBL" id="PGTX01000001">
    <property type="protein sequence ID" value="PJI82952.1"/>
    <property type="molecule type" value="Genomic_DNA"/>
</dbReference>
<protein>
    <submittedName>
        <fullName evidence="2">Putative GNAT family N-acyltransferase</fullName>
    </submittedName>
</protein>
<name>A0A2M8VYL9_9BURK</name>